<sequence>MLAPICLFTYNRPEEVKQTICALKNNFLSKKSKLYIFSDGYKGESDINQVKEVRNLLKNIDGFAEVVVYESDINKGLAESVISGVSMVLKENDSAIVLEDDLLTSRNFLTFMNQAIEFYVNSNNIFSISGYTLDLPGLKTYERDYYFGYRASSWGWATWKDRWNKIDWDVKDYNIILRSPLKQIKFMKGGSDLPYMLWKQMNGKIDSWAIRWCFNQFQSKTYTVFPKKSKIESIGFGASATHTKKTTRFNTLLDDGDQQEFEFEEFDGVDKNLAKQFRNKFSIKNRLLGKIW</sequence>
<name>A0ABS5JQE9_9BACT</name>
<dbReference type="EMBL" id="JAGUCO010000001">
    <property type="protein sequence ID" value="MBS2097108.1"/>
    <property type="molecule type" value="Genomic_DNA"/>
</dbReference>
<protein>
    <submittedName>
        <fullName evidence="1">Sugar transferase</fullName>
    </submittedName>
</protein>
<dbReference type="Proteomes" id="UP000708576">
    <property type="component" value="Unassembled WGS sequence"/>
</dbReference>
<organism evidence="1 2">
    <name type="scientific">Carboxylicivirga linearis</name>
    <dbReference type="NCBI Taxonomy" id="1628157"/>
    <lineage>
        <taxon>Bacteria</taxon>
        <taxon>Pseudomonadati</taxon>
        <taxon>Bacteroidota</taxon>
        <taxon>Bacteroidia</taxon>
        <taxon>Marinilabiliales</taxon>
        <taxon>Marinilabiliaceae</taxon>
        <taxon>Carboxylicivirga</taxon>
    </lineage>
</organism>
<gene>
    <name evidence="1" type="ORF">KEM10_02385</name>
</gene>
<keyword evidence="2" id="KW-1185">Reference proteome</keyword>
<dbReference type="RefSeq" id="WP_212213000.1">
    <property type="nucleotide sequence ID" value="NZ_JAGUCO010000001.1"/>
</dbReference>
<reference evidence="1 2" key="1">
    <citation type="journal article" date="2015" name="Int. J. Syst. Evol. Microbiol.">
        <title>Carboxylicivirga linearis sp. nov., isolated from a sea cucumber culture pond.</title>
        <authorList>
            <person name="Wang F.Q."/>
            <person name="Zhou Y.X."/>
            <person name="Lin X.Z."/>
            <person name="Chen G.J."/>
            <person name="Du Z.J."/>
        </authorList>
    </citation>
    <scope>NUCLEOTIDE SEQUENCE [LARGE SCALE GENOMIC DNA]</scope>
    <source>
        <strain evidence="1 2">FB218</strain>
    </source>
</reference>
<evidence type="ECO:0000313" key="1">
    <source>
        <dbReference type="EMBL" id="MBS2097108.1"/>
    </source>
</evidence>
<accession>A0ABS5JQE9</accession>
<proteinExistence type="predicted"/>
<dbReference type="InterPro" id="IPR029044">
    <property type="entry name" value="Nucleotide-diphossugar_trans"/>
</dbReference>
<dbReference type="SUPFAM" id="SSF53448">
    <property type="entry name" value="Nucleotide-diphospho-sugar transferases"/>
    <property type="match status" value="1"/>
</dbReference>
<dbReference type="Gene3D" id="3.90.550.10">
    <property type="entry name" value="Spore Coat Polysaccharide Biosynthesis Protein SpsA, Chain A"/>
    <property type="match status" value="1"/>
</dbReference>
<dbReference type="GO" id="GO:0016740">
    <property type="term" value="F:transferase activity"/>
    <property type="evidence" value="ECO:0007669"/>
    <property type="project" value="UniProtKB-KW"/>
</dbReference>
<evidence type="ECO:0000313" key="2">
    <source>
        <dbReference type="Proteomes" id="UP000708576"/>
    </source>
</evidence>
<keyword evidence="1" id="KW-0808">Transferase</keyword>
<comment type="caution">
    <text evidence="1">The sequence shown here is derived from an EMBL/GenBank/DDBJ whole genome shotgun (WGS) entry which is preliminary data.</text>
</comment>